<feature type="compositionally biased region" description="Polar residues" evidence="1">
    <location>
        <begin position="7"/>
        <end position="17"/>
    </location>
</feature>
<accession>A0A834X7T9</accession>
<evidence type="ECO:0000256" key="1">
    <source>
        <dbReference type="SAM" id="MobiDB-lite"/>
    </source>
</evidence>
<evidence type="ECO:0000313" key="3">
    <source>
        <dbReference type="Proteomes" id="UP000634136"/>
    </source>
</evidence>
<comment type="caution">
    <text evidence="2">The sequence shown here is derived from an EMBL/GenBank/DDBJ whole genome shotgun (WGS) entry which is preliminary data.</text>
</comment>
<dbReference type="AlphaFoldDB" id="A0A834X7T9"/>
<dbReference type="Proteomes" id="UP000634136">
    <property type="component" value="Unassembled WGS sequence"/>
</dbReference>
<feature type="region of interest" description="Disordered" evidence="1">
    <location>
        <begin position="1"/>
        <end position="53"/>
    </location>
</feature>
<reference evidence="2" key="1">
    <citation type="submission" date="2020-09" db="EMBL/GenBank/DDBJ databases">
        <title>Genome-Enabled Discovery of Anthraquinone Biosynthesis in Senna tora.</title>
        <authorList>
            <person name="Kang S.-H."/>
            <person name="Pandey R.P."/>
            <person name="Lee C.-M."/>
            <person name="Sim J.-S."/>
            <person name="Jeong J.-T."/>
            <person name="Choi B.-S."/>
            <person name="Jung M."/>
            <person name="Ginzburg D."/>
            <person name="Zhao K."/>
            <person name="Won S.Y."/>
            <person name="Oh T.-J."/>
            <person name="Yu Y."/>
            <person name="Kim N.-H."/>
            <person name="Lee O.R."/>
            <person name="Lee T.-H."/>
            <person name="Bashyal P."/>
            <person name="Kim T.-S."/>
            <person name="Lee W.-H."/>
            <person name="Kawkins C."/>
            <person name="Kim C.-K."/>
            <person name="Kim J.S."/>
            <person name="Ahn B.O."/>
            <person name="Rhee S.Y."/>
            <person name="Sohng J.K."/>
        </authorList>
    </citation>
    <scope>NUCLEOTIDE SEQUENCE</scope>
    <source>
        <tissue evidence="2">Leaf</tissue>
    </source>
</reference>
<dbReference type="EMBL" id="JAAIUW010000003">
    <property type="protein sequence ID" value="KAF7839538.1"/>
    <property type="molecule type" value="Genomic_DNA"/>
</dbReference>
<name>A0A834X7T9_9FABA</name>
<proteinExistence type="predicted"/>
<evidence type="ECO:0000313" key="2">
    <source>
        <dbReference type="EMBL" id="KAF7839538.1"/>
    </source>
</evidence>
<keyword evidence="3" id="KW-1185">Reference proteome</keyword>
<sequence length="53" mass="6128">MIRDNVQRLTMTRNYSESMEDERVAWGNETEQGSSKGMGANLSPKPKQRSFMF</sequence>
<gene>
    <name evidence="2" type="ORF">G2W53_008020</name>
</gene>
<protein>
    <submittedName>
        <fullName evidence="2">Uncharacterized protein</fullName>
    </submittedName>
</protein>
<organism evidence="2 3">
    <name type="scientific">Senna tora</name>
    <dbReference type="NCBI Taxonomy" id="362788"/>
    <lineage>
        <taxon>Eukaryota</taxon>
        <taxon>Viridiplantae</taxon>
        <taxon>Streptophyta</taxon>
        <taxon>Embryophyta</taxon>
        <taxon>Tracheophyta</taxon>
        <taxon>Spermatophyta</taxon>
        <taxon>Magnoliopsida</taxon>
        <taxon>eudicotyledons</taxon>
        <taxon>Gunneridae</taxon>
        <taxon>Pentapetalae</taxon>
        <taxon>rosids</taxon>
        <taxon>fabids</taxon>
        <taxon>Fabales</taxon>
        <taxon>Fabaceae</taxon>
        <taxon>Caesalpinioideae</taxon>
        <taxon>Cassia clade</taxon>
        <taxon>Senna</taxon>
    </lineage>
</organism>